<feature type="domain" description="ABC transporter" evidence="4">
    <location>
        <begin position="14"/>
        <end position="230"/>
    </location>
</feature>
<dbReference type="GO" id="GO:0016887">
    <property type="term" value="F:ATP hydrolysis activity"/>
    <property type="evidence" value="ECO:0007669"/>
    <property type="project" value="InterPro"/>
</dbReference>
<dbReference type="GO" id="GO:0005524">
    <property type="term" value="F:ATP binding"/>
    <property type="evidence" value="ECO:0007669"/>
    <property type="project" value="UniProtKB-KW"/>
</dbReference>
<dbReference type="PROSITE" id="PS50893">
    <property type="entry name" value="ABC_TRANSPORTER_2"/>
    <property type="match status" value="1"/>
</dbReference>
<dbReference type="SMART" id="SM00382">
    <property type="entry name" value="AAA"/>
    <property type="match status" value="1"/>
</dbReference>
<dbReference type="AlphaFoldDB" id="A0AA48RB84"/>
<keyword evidence="2" id="KW-0547">Nucleotide-binding</keyword>
<evidence type="ECO:0000259" key="4">
    <source>
        <dbReference type="PROSITE" id="PS50893"/>
    </source>
</evidence>
<name>A0AA48RB84_9ZZZZ</name>
<evidence type="ECO:0000256" key="2">
    <source>
        <dbReference type="ARBA" id="ARBA00022741"/>
    </source>
</evidence>
<keyword evidence="1" id="KW-0813">Transport</keyword>
<dbReference type="Pfam" id="PF00005">
    <property type="entry name" value="ABC_tran"/>
    <property type="match status" value="1"/>
</dbReference>
<sequence>MSPDGGAASLSVAIASKDHQRANGPALRTLEDLRLTLPMGQAGAVVGPSGCGKTTLLRLIAGLDQDYAGHIALPAHGRLGMVFQEPRLLPWRSVADNLRIAAPQAHEDEIAALLSELGLSEHATHFPGELSLGLARRVALARALAVKPDLLLLDEPLVSLDAALARELREKIAALIDEKHITTLIVTHDLSEAIALADRIFLLSPRPAHVVATLDVETPRARLTRAAAEELETRARAAIDASRR</sequence>
<proteinExistence type="predicted"/>
<accession>A0AA48RB84</accession>
<dbReference type="SUPFAM" id="SSF52540">
    <property type="entry name" value="P-loop containing nucleoside triphosphate hydrolases"/>
    <property type="match status" value="1"/>
</dbReference>
<organism evidence="5">
    <name type="scientific">freshwater sediment metagenome</name>
    <dbReference type="NCBI Taxonomy" id="556182"/>
    <lineage>
        <taxon>unclassified sequences</taxon>
        <taxon>metagenomes</taxon>
        <taxon>ecological metagenomes</taxon>
    </lineage>
</organism>
<protein>
    <submittedName>
        <fullName evidence="5">Sulfonate transport system ATP-binding protein</fullName>
    </submittedName>
</protein>
<evidence type="ECO:0000313" key="5">
    <source>
        <dbReference type="EMBL" id="CAJ0878170.1"/>
    </source>
</evidence>
<dbReference type="PANTHER" id="PTHR42788:SF19">
    <property type="entry name" value="ALIPHATIC SULFONATES IMPORT ATP-BINDING PROTEIN SSUB 2"/>
    <property type="match status" value="1"/>
</dbReference>
<dbReference type="InterPro" id="IPR003439">
    <property type="entry name" value="ABC_transporter-like_ATP-bd"/>
</dbReference>
<dbReference type="Gene3D" id="3.40.50.300">
    <property type="entry name" value="P-loop containing nucleotide triphosphate hydrolases"/>
    <property type="match status" value="1"/>
</dbReference>
<gene>
    <name evidence="5" type="primary">ssuB</name>
    <name evidence="5" type="ORF">AMST5_02945</name>
</gene>
<dbReference type="InterPro" id="IPR003593">
    <property type="entry name" value="AAA+_ATPase"/>
</dbReference>
<keyword evidence="3 5" id="KW-0067">ATP-binding</keyword>
<dbReference type="PANTHER" id="PTHR42788">
    <property type="entry name" value="TAURINE IMPORT ATP-BINDING PROTEIN-RELATED"/>
    <property type="match status" value="1"/>
</dbReference>
<dbReference type="InterPro" id="IPR027417">
    <property type="entry name" value="P-loop_NTPase"/>
</dbReference>
<dbReference type="EMBL" id="OY288114">
    <property type="protein sequence ID" value="CAJ0878170.1"/>
    <property type="molecule type" value="Genomic_DNA"/>
</dbReference>
<reference evidence="5" key="1">
    <citation type="submission" date="2023-07" db="EMBL/GenBank/DDBJ databases">
        <authorList>
            <person name="Pelsma A.J. K."/>
        </authorList>
    </citation>
    <scope>NUCLEOTIDE SEQUENCE</scope>
</reference>
<evidence type="ECO:0000256" key="1">
    <source>
        <dbReference type="ARBA" id="ARBA00022448"/>
    </source>
</evidence>
<dbReference type="InterPro" id="IPR050166">
    <property type="entry name" value="ABC_transporter_ATP-bind"/>
</dbReference>
<evidence type="ECO:0000256" key="3">
    <source>
        <dbReference type="ARBA" id="ARBA00022840"/>
    </source>
</evidence>